<dbReference type="InterPro" id="IPR042092">
    <property type="entry name" value="PsdUridine_s_RsuA/RluB/E/F_cat"/>
</dbReference>
<dbReference type="EMBL" id="BMIX01000009">
    <property type="protein sequence ID" value="GGG44482.1"/>
    <property type="molecule type" value="Genomic_DNA"/>
</dbReference>
<evidence type="ECO:0000313" key="5">
    <source>
        <dbReference type="EMBL" id="GGG44482.1"/>
    </source>
</evidence>
<gene>
    <name evidence="5" type="ORF">GCM10011532_30580</name>
</gene>
<comment type="similarity">
    <text evidence="1 3">Belongs to the pseudouridine synthase RsuA family.</text>
</comment>
<evidence type="ECO:0000259" key="4">
    <source>
        <dbReference type="Pfam" id="PF00849"/>
    </source>
</evidence>
<keyword evidence="6" id="KW-1185">Reference proteome</keyword>
<evidence type="ECO:0000256" key="2">
    <source>
        <dbReference type="ARBA" id="ARBA00023235"/>
    </source>
</evidence>
<comment type="caution">
    <text evidence="5">The sequence shown here is derived from an EMBL/GenBank/DDBJ whole genome shotgun (WGS) entry which is preliminary data.</text>
</comment>
<dbReference type="EC" id="5.4.99.-" evidence="3"/>
<evidence type="ECO:0000256" key="1">
    <source>
        <dbReference type="ARBA" id="ARBA00008348"/>
    </source>
</evidence>
<dbReference type="InterPro" id="IPR006145">
    <property type="entry name" value="PsdUridine_synth_RsuA/RluA"/>
</dbReference>
<evidence type="ECO:0000313" key="6">
    <source>
        <dbReference type="Proteomes" id="UP000605733"/>
    </source>
</evidence>
<feature type="domain" description="Pseudouridine synthase RsuA/RluA-like" evidence="4">
    <location>
        <begin position="11"/>
        <end position="160"/>
    </location>
</feature>
<dbReference type="InterPro" id="IPR018496">
    <property type="entry name" value="PsdUridine_synth_RsuA/RluB_CS"/>
</dbReference>
<dbReference type="InterPro" id="IPR020094">
    <property type="entry name" value="TruA/RsuA/RluB/E/F_N"/>
</dbReference>
<dbReference type="PROSITE" id="PS01149">
    <property type="entry name" value="PSI_RSU"/>
    <property type="match status" value="1"/>
</dbReference>
<dbReference type="RefSeq" id="WP_011709826.1">
    <property type="nucleotide sequence ID" value="NZ_BMIX01000009.1"/>
</dbReference>
<dbReference type="InterPro" id="IPR050343">
    <property type="entry name" value="RsuA_PseudoU_synthase"/>
</dbReference>
<organism evidence="5 6">
    <name type="scientific">Christiangramia forsetii</name>
    <dbReference type="NCBI Taxonomy" id="411153"/>
    <lineage>
        <taxon>Bacteria</taxon>
        <taxon>Pseudomonadati</taxon>
        <taxon>Bacteroidota</taxon>
        <taxon>Flavobacteriia</taxon>
        <taxon>Flavobacteriales</taxon>
        <taxon>Flavobacteriaceae</taxon>
        <taxon>Christiangramia</taxon>
    </lineage>
</organism>
<proteinExistence type="inferred from homology"/>
<keyword evidence="2 3" id="KW-0413">Isomerase</keyword>
<dbReference type="NCBIfam" id="TIGR00093">
    <property type="entry name" value="pseudouridine synthase"/>
    <property type="match status" value="1"/>
</dbReference>
<dbReference type="Gene3D" id="3.30.70.1560">
    <property type="entry name" value="Alpha-L RNA-binding motif"/>
    <property type="match status" value="1"/>
</dbReference>
<dbReference type="InterPro" id="IPR020103">
    <property type="entry name" value="PsdUridine_synth_cat_dom_sf"/>
</dbReference>
<dbReference type="SUPFAM" id="SSF55120">
    <property type="entry name" value="Pseudouridine synthase"/>
    <property type="match status" value="1"/>
</dbReference>
<reference evidence="6" key="1">
    <citation type="journal article" date="2019" name="Int. J. Syst. Evol. Microbiol.">
        <title>The Global Catalogue of Microorganisms (GCM) 10K type strain sequencing project: providing services to taxonomists for standard genome sequencing and annotation.</title>
        <authorList>
            <consortium name="The Broad Institute Genomics Platform"/>
            <consortium name="The Broad Institute Genome Sequencing Center for Infectious Disease"/>
            <person name="Wu L."/>
            <person name="Ma J."/>
        </authorList>
    </citation>
    <scope>NUCLEOTIDE SEQUENCE [LARGE SCALE GENOMIC DNA]</scope>
    <source>
        <strain evidence="6">CGMCC 1.15422</strain>
    </source>
</reference>
<dbReference type="PANTHER" id="PTHR47683">
    <property type="entry name" value="PSEUDOURIDINE SYNTHASE FAMILY PROTEIN-RELATED"/>
    <property type="match status" value="1"/>
</dbReference>
<sequence length="194" mass="22043">METDYHRHFKIYKPYGYLSQFITNQKPGGKHKLLGDLYDFPEGTMSIGRLDKDSEGLLLLTTNGKLSTKINRGGIEKEYYAQVDGDITDEAMIKLQNGVEISIFGKAYKSLKCKAEKLKNRPSFPERAKKIRDERHGPTSWISISLTEGKFRQVKKMTSAVGFPTLRLVRVRIGNETIKNMDAGEVIELNKVDL</sequence>
<dbReference type="Gene3D" id="3.30.70.580">
    <property type="entry name" value="Pseudouridine synthase I, catalytic domain, N-terminal subdomain"/>
    <property type="match status" value="1"/>
</dbReference>
<dbReference type="PANTHER" id="PTHR47683:SF2">
    <property type="entry name" value="RNA-BINDING S4 DOMAIN-CONTAINING PROTEIN"/>
    <property type="match status" value="1"/>
</dbReference>
<protein>
    <recommendedName>
        <fullName evidence="3">Pseudouridine synthase</fullName>
        <ecNumber evidence="3">5.4.99.-</ecNumber>
    </recommendedName>
</protein>
<accession>A0ABQ1WU61</accession>
<dbReference type="Pfam" id="PF00849">
    <property type="entry name" value="PseudoU_synth_2"/>
    <property type="match status" value="1"/>
</dbReference>
<dbReference type="InterPro" id="IPR000748">
    <property type="entry name" value="PsdUridine_synth_RsuA/RluB/E/F"/>
</dbReference>
<dbReference type="Proteomes" id="UP000605733">
    <property type="component" value="Unassembled WGS sequence"/>
</dbReference>
<evidence type="ECO:0000256" key="3">
    <source>
        <dbReference type="RuleBase" id="RU003887"/>
    </source>
</evidence>
<name>A0ABQ1WU61_9FLAO</name>